<dbReference type="CDD" id="cd12797">
    <property type="entry name" value="M23_peptidase"/>
    <property type="match status" value="1"/>
</dbReference>
<dbReference type="SUPFAM" id="SSF51261">
    <property type="entry name" value="Duplicated hybrid motif"/>
    <property type="match status" value="1"/>
</dbReference>
<comment type="caution">
    <text evidence="1">The sequence shown here is derived from an EMBL/GenBank/DDBJ whole genome shotgun (WGS) entry which is preliminary data.</text>
</comment>
<dbReference type="GO" id="GO:0004222">
    <property type="term" value="F:metalloendopeptidase activity"/>
    <property type="evidence" value="ECO:0007669"/>
    <property type="project" value="TreeGrafter"/>
</dbReference>
<dbReference type="Gene3D" id="2.70.70.10">
    <property type="entry name" value="Glucose Permease (Domain IIA)"/>
    <property type="match status" value="1"/>
</dbReference>
<organism evidence="1 2">
    <name type="scientific">Candidatus Defluviibacterium haderslevense</name>
    <dbReference type="NCBI Taxonomy" id="2981993"/>
    <lineage>
        <taxon>Bacteria</taxon>
        <taxon>Pseudomonadati</taxon>
        <taxon>Bacteroidota</taxon>
        <taxon>Saprospiria</taxon>
        <taxon>Saprospirales</taxon>
        <taxon>Saprospiraceae</taxon>
        <taxon>Candidatus Defluviibacterium</taxon>
    </lineage>
</organism>
<reference evidence="1 2" key="1">
    <citation type="submission" date="2020-10" db="EMBL/GenBank/DDBJ databases">
        <title>Connecting structure to function with the recovery of over 1000 high-quality activated sludge metagenome-assembled genomes encoding full-length rRNA genes using long-read sequencing.</title>
        <authorList>
            <person name="Singleton C.M."/>
            <person name="Petriglieri F."/>
            <person name="Kristensen J.M."/>
            <person name="Kirkegaard R.H."/>
            <person name="Michaelsen T.Y."/>
            <person name="Andersen M.H."/>
            <person name="Karst S.M."/>
            <person name="Dueholm M.S."/>
            <person name="Nielsen P.H."/>
            <person name="Albertsen M."/>
        </authorList>
    </citation>
    <scope>NUCLEOTIDE SEQUENCE [LARGE SCALE GENOMIC DNA]</scope>
    <source>
        <strain evidence="1">Ribe_18-Q3-R11-54_BAT3C.373</strain>
    </source>
</reference>
<protein>
    <submittedName>
        <fullName evidence="1">M23 family metallopeptidase</fullName>
    </submittedName>
</protein>
<proteinExistence type="predicted"/>
<dbReference type="EMBL" id="JADKFW010000017">
    <property type="protein sequence ID" value="MBK9719239.1"/>
    <property type="molecule type" value="Genomic_DNA"/>
</dbReference>
<gene>
    <name evidence="1" type="ORF">IPO85_17320</name>
</gene>
<dbReference type="PANTHER" id="PTHR21666">
    <property type="entry name" value="PEPTIDASE-RELATED"/>
    <property type="match status" value="1"/>
</dbReference>
<dbReference type="Proteomes" id="UP000808349">
    <property type="component" value="Unassembled WGS sequence"/>
</dbReference>
<dbReference type="AlphaFoldDB" id="A0A9D7SDL1"/>
<name>A0A9D7SDL1_9BACT</name>
<evidence type="ECO:0000313" key="2">
    <source>
        <dbReference type="Proteomes" id="UP000808349"/>
    </source>
</evidence>
<dbReference type="PANTHER" id="PTHR21666:SF285">
    <property type="entry name" value="M23 FAMILY METALLOPEPTIDASE"/>
    <property type="match status" value="1"/>
</dbReference>
<dbReference type="InterPro" id="IPR011055">
    <property type="entry name" value="Dup_hybrid_motif"/>
</dbReference>
<evidence type="ECO:0000313" key="1">
    <source>
        <dbReference type="EMBL" id="MBK9719239.1"/>
    </source>
</evidence>
<dbReference type="InterPro" id="IPR050570">
    <property type="entry name" value="Cell_wall_metabolism_enzyme"/>
</dbReference>
<accession>A0A9D7SDL1</accession>
<sequence length="568" mass="65003">MKKFSWVIFFVFFSFKMDHSNLFYCGPGEFHMESPVRNRISMTGSFGELRNNHFHAGTDIRSLTGVGGDDLLAVAQGFVSRIVIDADNYGKSLFVQHPQGYTTMYAHINHFRPDIEARIKTEQYKHKSFELDLKFQPNELIVNSGDLLAYMGNTGSSRGAHLHFELRRTGTDEVLDPVTFGLPVEDDISPSIKRIKVYGFDGEGITTSEKIYSPSQLSKTILVPGDVMALGINALDRSDHSWNWVGIKTIKVLVDSQMIYFLSLDHWSLEDTKYINAHIDYKNKMASKGQFHRCFKLLGNKLSLYKTIENNGLYYIGDSLLHRVQLIVGDAKQNESKVEFNIQKVNYTTPVKKNENSQKLVFDQEHILESESVKFDIPQGCFYENLCCTLDSCKNSLPIAYSDWFGIKPNNDPIHKPYKIAIKPTKSIPERLMSKCYIACKQGSKYISTGGNWEGEYLVSEFKKLGTFSIQVDTIPPTIIPYTFRSNMPKNKFMSFGLYDNIISLGTAREIQYNAYIDGQWILMEHDAKTRSIKHYFEDELSPGKHELLITAIDDRGNKREFNSTFYR</sequence>